<evidence type="ECO:0000259" key="17">
    <source>
        <dbReference type="PROSITE" id="PS51731"/>
    </source>
</evidence>
<dbReference type="GO" id="GO:0005759">
    <property type="term" value="C:mitochondrial matrix"/>
    <property type="evidence" value="ECO:0007669"/>
    <property type="project" value="TreeGrafter"/>
</dbReference>
<comment type="caution">
    <text evidence="18">The sequence shown here is derived from an EMBL/GenBank/DDBJ whole genome shotgun (WGS) entry which is preliminary data.</text>
</comment>
<dbReference type="InterPro" id="IPR016181">
    <property type="entry name" value="Acyl_CoA_acyltransferase"/>
</dbReference>
<evidence type="ECO:0000256" key="13">
    <source>
        <dbReference type="ARBA" id="ARBA00033251"/>
    </source>
</evidence>
<dbReference type="InterPro" id="IPR036393">
    <property type="entry name" value="AceGlu_kinase-like_sf"/>
</dbReference>
<evidence type="ECO:0000256" key="8">
    <source>
        <dbReference type="ARBA" id="ARBA00022679"/>
    </source>
</evidence>
<comment type="pathway">
    <text evidence="3">Amino-acid biosynthesis; L-arginine biosynthesis; N(2)-acetyl-L-ornithine from L-glutamate: step 1/4.</text>
</comment>
<reference evidence="18" key="1">
    <citation type="submission" date="2022-07" db="EMBL/GenBank/DDBJ databases">
        <title>Phylogenomic reconstructions and comparative analyses of Kickxellomycotina fungi.</title>
        <authorList>
            <person name="Reynolds N.K."/>
            <person name="Stajich J.E."/>
            <person name="Barry K."/>
            <person name="Grigoriev I.V."/>
            <person name="Crous P."/>
            <person name="Smith M.E."/>
        </authorList>
    </citation>
    <scope>NUCLEOTIDE SEQUENCE</scope>
    <source>
        <strain evidence="18">NRRL 1565</strain>
    </source>
</reference>
<proteinExistence type="inferred from homology"/>
<comment type="similarity">
    <text evidence="4">Belongs to the acetyltransferase family.</text>
</comment>
<evidence type="ECO:0000256" key="4">
    <source>
        <dbReference type="ARBA" id="ARBA00008694"/>
    </source>
</evidence>
<keyword evidence="7" id="KW-0028">Amino-acid biosynthesis</keyword>
<evidence type="ECO:0000256" key="1">
    <source>
        <dbReference type="ARBA" id="ARBA00002294"/>
    </source>
</evidence>
<dbReference type="GO" id="GO:0004042">
    <property type="term" value="F:L-glutamate N-acetyltransferase activity"/>
    <property type="evidence" value="ECO:0007669"/>
    <property type="project" value="TreeGrafter"/>
</dbReference>
<dbReference type="InterPro" id="IPR000182">
    <property type="entry name" value="GNAT_dom"/>
</dbReference>
<dbReference type="EC" id="2.3.1.1" evidence="5"/>
<evidence type="ECO:0000313" key="19">
    <source>
        <dbReference type="Proteomes" id="UP001140094"/>
    </source>
</evidence>
<dbReference type="Gene3D" id="3.40.630.30">
    <property type="match status" value="1"/>
</dbReference>
<gene>
    <name evidence="18" type="primary">ARG2</name>
    <name evidence="18" type="ORF">H4R20_001300</name>
</gene>
<evidence type="ECO:0000256" key="15">
    <source>
        <dbReference type="SAM" id="MobiDB-lite"/>
    </source>
</evidence>
<evidence type="ECO:0000256" key="12">
    <source>
        <dbReference type="ARBA" id="ARBA00030346"/>
    </source>
</evidence>
<evidence type="ECO:0000256" key="5">
    <source>
        <dbReference type="ARBA" id="ARBA00012697"/>
    </source>
</evidence>
<evidence type="ECO:0000313" key="18">
    <source>
        <dbReference type="EMBL" id="KAJ2807400.1"/>
    </source>
</evidence>
<evidence type="ECO:0000256" key="6">
    <source>
        <dbReference type="ARBA" id="ARBA00018802"/>
    </source>
</evidence>
<evidence type="ECO:0000256" key="2">
    <source>
        <dbReference type="ARBA" id="ARBA00004173"/>
    </source>
</evidence>
<evidence type="ECO:0000256" key="3">
    <source>
        <dbReference type="ARBA" id="ARBA00004925"/>
    </source>
</evidence>
<feature type="domain" description="N-acetyltransferase" evidence="16">
    <location>
        <begin position="467"/>
        <end position="622"/>
    </location>
</feature>
<dbReference type="GO" id="GO:0006526">
    <property type="term" value="P:L-arginine biosynthetic process"/>
    <property type="evidence" value="ECO:0007669"/>
    <property type="project" value="TreeGrafter"/>
</dbReference>
<comment type="function">
    <text evidence="1">N-acetylglutamate synthase involved in arginine biosynthesis.</text>
</comment>
<dbReference type="InterPro" id="IPR006855">
    <property type="entry name" value="Vertebrate-like_GNAT_dom"/>
</dbReference>
<evidence type="ECO:0000256" key="7">
    <source>
        <dbReference type="ARBA" id="ARBA00022605"/>
    </source>
</evidence>
<accession>A0A9W8I637</accession>
<evidence type="ECO:0000256" key="14">
    <source>
        <dbReference type="ARBA" id="ARBA00048372"/>
    </source>
</evidence>
<dbReference type="PANTHER" id="PTHR23342">
    <property type="entry name" value="N-ACETYLGLUTAMATE SYNTHASE"/>
    <property type="match status" value="1"/>
</dbReference>
<dbReference type="Proteomes" id="UP001140094">
    <property type="component" value="Unassembled WGS sequence"/>
</dbReference>
<dbReference type="GO" id="GO:0006592">
    <property type="term" value="P:ornithine biosynthetic process"/>
    <property type="evidence" value="ECO:0007669"/>
    <property type="project" value="TreeGrafter"/>
</dbReference>
<keyword evidence="19" id="KW-1185">Reference proteome</keyword>
<comment type="subcellular location">
    <subcellularLocation>
        <location evidence="2">Mitochondrion</location>
    </subcellularLocation>
</comment>
<organism evidence="18 19">
    <name type="scientific">Coemansia guatemalensis</name>
    <dbReference type="NCBI Taxonomy" id="2761395"/>
    <lineage>
        <taxon>Eukaryota</taxon>
        <taxon>Fungi</taxon>
        <taxon>Fungi incertae sedis</taxon>
        <taxon>Zoopagomycota</taxon>
        <taxon>Kickxellomycotina</taxon>
        <taxon>Kickxellomycetes</taxon>
        <taxon>Kickxellales</taxon>
        <taxon>Kickxellaceae</taxon>
        <taxon>Coemansia</taxon>
    </lineage>
</organism>
<sequence length="639" mass="69019">MQAHGARALGYWRWSRTICNSVAARNTALYSSRVSFSSVSPSPQVPDADGSASATATAHPGSVRNHRERELILSVLSTVPSPREARKFLNSVSGGETMRSQRAFEEQQARLAMEQPAVRTPGQLVPGEILPSAGGQQQQYARAETGGAPALETVPRKLTAAVFIDGLQSDSACERTGKLLAQIQRIGVTPVVMLGSGARDGGHDGYRAIVKRVHQLSDAIEREGGKARPINEGLFFNSPYMPSALSVDPELIGAAVAQNQTPIISPLMADSSLRVQVLRTQAAAPALARALAQSTSPQQAMAGSRGEFSLLLARLILLGNSDGLTSTDGEAFHRFVNLEEDYGDLAAAGCRQAETLDLMRICLGILPPTAAGIVASVDSDPSLVLKGLISERPVGTQHKSAAQRLQRDRNAALRGLNHTQSTVPSYKPLPNYPFVKIGSDRNAASASNAAAQPPTRFTLLRHGFRIQRHKSVDTCDLPRLRALLESSFKRTLDGDSYFDRLRALEKRGGIEIIIAGDYQGAVVATHEPLPGSDKPLPYLDKFAVLPTAQGTGMADILWAQLRRACPSCMWRSRNDNGVNKWYFDRSNGHFRSRALEAGEQGTRWVFFWYQSQAAGQRTLTADEIQAGIEVSQAIPPSFA</sequence>
<protein>
    <recommendedName>
        <fullName evidence="6">Amino-acid acetyltransferase, mitochondrial</fullName>
        <ecNumber evidence="5">2.3.1.1</ecNumber>
    </recommendedName>
    <alternativeName>
        <fullName evidence="12">Glutamate N-acetyltransferase</fullName>
    </alternativeName>
    <alternativeName>
        <fullName evidence="13">N-acetylglutamate synthase</fullName>
    </alternativeName>
</protein>
<dbReference type="EMBL" id="JANBUO010000111">
    <property type="protein sequence ID" value="KAJ2807400.1"/>
    <property type="molecule type" value="Genomic_DNA"/>
</dbReference>
<name>A0A9W8I637_9FUNG</name>
<comment type="catalytic activity">
    <reaction evidence="14">
        <text>L-glutamate + acetyl-CoA = N-acetyl-L-glutamate + CoA + H(+)</text>
        <dbReference type="Rhea" id="RHEA:24292"/>
        <dbReference type="ChEBI" id="CHEBI:15378"/>
        <dbReference type="ChEBI" id="CHEBI:29985"/>
        <dbReference type="ChEBI" id="CHEBI:44337"/>
        <dbReference type="ChEBI" id="CHEBI:57287"/>
        <dbReference type="ChEBI" id="CHEBI:57288"/>
        <dbReference type="EC" id="2.3.1.1"/>
    </reaction>
</comment>
<dbReference type="SUPFAM" id="SSF55729">
    <property type="entry name" value="Acyl-CoA N-acyltransferases (Nat)"/>
    <property type="match status" value="1"/>
</dbReference>
<evidence type="ECO:0000256" key="11">
    <source>
        <dbReference type="ARBA" id="ARBA00023315"/>
    </source>
</evidence>
<keyword evidence="8 18" id="KW-0808">Transferase</keyword>
<feature type="region of interest" description="Disordered" evidence="15">
    <location>
        <begin position="35"/>
        <end position="66"/>
    </location>
</feature>
<dbReference type="Pfam" id="PF04768">
    <property type="entry name" value="NAT"/>
    <property type="match status" value="1"/>
</dbReference>
<keyword evidence="11 18" id="KW-0012">Acyltransferase</keyword>
<evidence type="ECO:0000256" key="9">
    <source>
        <dbReference type="ARBA" id="ARBA00022946"/>
    </source>
</evidence>
<keyword evidence="10" id="KW-0496">Mitochondrion</keyword>
<evidence type="ECO:0000259" key="16">
    <source>
        <dbReference type="PROSITE" id="PS51186"/>
    </source>
</evidence>
<dbReference type="PROSITE" id="PS51731">
    <property type="entry name" value="GNAT_NAGS"/>
    <property type="match status" value="1"/>
</dbReference>
<evidence type="ECO:0000256" key="10">
    <source>
        <dbReference type="ARBA" id="ARBA00023128"/>
    </source>
</evidence>
<feature type="domain" description="N-acetyltransferase" evidence="17">
    <location>
        <begin position="464"/>
        <end position="632"/>
    </location>
</feature>
<dbReference type="Gene3D" id="3.40.1160.10">
    <property type="entry name" value="Acetylglutamate kinase-like"/>
    <property type="match status" value="1"/>
</dbReference>
<dbReference type="OrthoDB" id="5585968at2759"/>
<keyword evidence="9" id="KW-0809">Transit peptide</keyword>
<dbReference type="PROSITE" id="PS51186">
    <property type="entry name" value="GNAT"/>
    <property type="match status" value="1"/>
</dbReference>
<dbReference type="AlphaFoldDB" id="A0A9W8I637"/>
<dbReference type="PANTHER" id="PTHR23342:SF4">
    <property type="entry name" value="AMINO-ACID ACETYLTRANSFERASE, MITOCHONDRIAL"/>
    <property type="match status" value="1"/>
</dbReference>
<feature type="compositionally biased region" description="Low complexity" evidence="15">
    <location>
        <begin position="35"/>
        <end position="58"/>
    </location>
</feature>